<geneLocation type="mitochondrion" evidence="1"/>
<proteinExistence type="predicted"/>
<comment type="caution">
    <text evidence="1">The sequence shown here is derived from an EMBL/GenBank/DDBJ whole genome shotgun (WGS) entry which is preliminary data.</text>
</comment>
<dbReference type="AlphaFoldDB" id="A0A101LVA6"/>
<reference evidence="1" key="1">
    <citation type="journal article" date="2015" name="Genome Biol. Evol.">
        <title>Organellar Genomes of White Spruce (Picea glauca): Assembly and Annotation.</title>
        <authorList>
            <person name="Jackman S.D."/>
            <person name="Warren R.L."/>
            <person name="Gibb E.A."/>
            <person name="Vandervalk B.P."/>
            <person name="Mohamadi H."/>
            <person name="Chu J."/>
            <person name="Raymond A."/>
            <person name="Pleasance S."/>
            <person name="Coope R."/>
            <person name="Wildung M.R."/>
            <person name="Ritland C.E."/>
            <person name="Bousquet J."/>
            <person name="Jones S.J."/>
            <person name="Bohlmann J."/>
            <person name="Birol I."/>
        </authorList>
    </citation>
    <scope>NUCLEOTIDE SEQUENCE [LARGE SCALE GENOMIC DNA]</scope>
    <source>
        <tissue evidence="1">Flushing bud</tissue>
    </source>
</reference>
<name>A0A101LVA6_PICGL</name>
<evidence type="ECO:0000313" key="1">
    <source>
        <dbReference type="EMBL" id="KUM46007.1"/>
    </source>
</evidence>
<accession>A0A101LVA6</accession>
<organism evidence="1">
    <name type="scientific">Picea glauca</name>
    <name type="common">White spruce</name>
    <name type="synonym">Pinus glauca</name>
    <dbReference type="NCBI Taxonomy" id="3330"/>
    <lineage>
        <taxon>Eukaryota</taxon>
        <taxon>Viridiplantae</taxon>
        <taxon>Streptophyta</taxon>
        <taxon>Embryophyta</taxon>
        <taxon>Tracheophyta</taxon>
        <taxon>Spermatophyta</taxon>
        <taxon>Pinopsida</taxon>
        <taxon>Pinidae</taxon>
        <taxon>Conifers I</taxon>
        <taxon>Pinales</taxon>
        <taxon>Pinaceae</taxon>
        <taxon>Picea</taxon>
    </lineage>
</organism>
<gene>
    <name evidence="1" type="ORF">ABT39_MTgene2110</name>
</gene>
<keyword evidence="1" id="KW-0496">Mitochondrion</keyword>
<dbReference type="EMBL" id="LKAM01000014">
    <property type="protein sequence ID" value="KUM46007.1"/>
    <property type="molecule type" value="Genomic_DNA"/>
</dbReference>
<sequence length="65" mass="7512">MKVIYRVPGQSNEYGTNYDESSCVSDQQVRNLTRITYPVSECQSEIHCSRKSHNTDPHAIKRIKI</sequence>
<protein>
    <submittedName>
        <fullName evidence="1">Uncharacterized protein</fullName>
    </submittedName>
</protein>